<organism evidence="1 2">
    <name type="scientific">SAR86 cluster bacterium</name>
    <dbReference type="NCBI Taxonomy" id="2030880"/>
    <lineage>
        <taxon>Bacteria</taxon>
        <taxon>Pseudomonadati</taxon>
        <taxon>Pseudomonadota</taxon>
        <taxon>Gammaproteobacteria</taxon>
        <taxon>SAR86 cluster</taxon>
    </lineage>
</organism>
<dbReference type="AlphaFoldDB" id="A0A9Q8TY45"/>
<dbReference type="EMBL" id="CP097966">
    <property type="protein sequence ID" value="URQ63105.1"/>
    <property type="molecule type" value="Genomic_DNA"/>
</dbReference>
<keyword evidence="2" id="KW-1185">Reference proteome</keyword>
<evidence type="ECO:0000313" key="2">
    <source>
        <dbReference type="Proteomes" id="UP001056381"/>
    </source>
</evidence>
<reference evidence="1" key="1">
    <citation type="submission" date="2022-05" db="EMBL/GenBank/DDBJ databases">
        <title>Single-amplified genomics reveal most streamlined microbe among free-living bacteria.</title>
        <authorList>
            <person name="Roda-Garcia J."/>
            <person name="Haro-Moreno J.M."/>
            <person name="Rodriguez-Valera F."/>
            <person name="Almagro-Moreno S."/>
            <person name="Lopez-Perez M."/>
        </authorList>
    </citation>
    <scope>NUCLEOTIDE SEQUENCE</scope>
    <source>
        <strain evidence="1">TMED112-D2-2</strain>
    </source>
</reference>
<sequence length="169" mass="19300">MKIILIFLILLLPKLLMGETKSLLCTLEGTGIFGQESDRHLSTVKINQIVEFNENMLISVKNFHSKEYDLYGFDEEIILREGVKIGVLMVNENIVSDEYIKMTIVQRAGEKIKLNGLEVTSIYQSVQINRKTGTSKTSWFSTYSWPDGARNIQDYNARGDCTLIPNKKF</sequence>
<evidence type="ECO:0000313" key="1">
    <source>
        <dbReference type="EMBL" id="URQ63105.1"/>
    </source>
</evidence>
<gene>
    <name evidence="1" type="ORF">M9B40_05120</name>
</gene>
<accession>A0A9Q8TY45</accession>
<proteinExistence type="predicted"/>
<dbReference type="Proteomes" id="UP001056381">
    <property type="component" value="Chromosome"/>
</dbReference>
<protein>
    <submittedName>
        <fullName evidence="1">Uncharacterized protein</fullName>
    </submittedName>
</protein>
<name>A0A9Q8TY45_9GAMM</name>